<keyword evidence="1" id="KW-0472">Membrane</keyword>
<gene>
    <name evidence="3" type="ORF">CO2235_90261</name>
    <name evidence="2" type="ORF">JTE92_18350</name>
</gene>
<dbReference type="Proteomes" id="UP000256862">
    <property type="component" value="Chromosome CO2235"/>
</dbReference>
<proteinExistence type="predicted"/>
<protein>
    <submittedName>
        <fullName evidence="3">Uncharacterized protein</fullName>
    </submittedName>
</protein>
<organism evidence="3 4">
    <name type="scientific">Cupriavidus oxalaticus</name>
    <dbReference type="NCBI Taxonomy" id="96344"/>
    <lineage>
        <taxon>Bacteria</taxon>
        <taxon>Pseudomonadati</taxon>
        <taxon>Pseudomonadota</taxon>
        <taxon>Betaproteobacteria</taxon>
        <taxon>Burkholderiales</taxon>
        <taxon>Burkholderiaceae</taxon>
        <taxon>Cupriavidus</taxon>
    </lineage>
</organism>
<reference evidence="3 4" key="1">
    <citation type="submission" date="2018-01" db="EMBL/GenBank/DDBJ databases">
        <authorList>
            <person name="Clerissi C."/>
        </authorList>
    </citation>
    <scope>NUCLEOTIDE SEQUENCE [LARGE SCALE GENOMIC DNA]</scope>
    <source>
        <strain evidence="3">Cupriavidus oxalaticus LMG 2235</strain>
    </source>
</reference>
<evidence type="ECO:0000313" key="5">
    <source>
        <dbReference type="Proteomes" id="UP000623307"/>
    </source>
</evidence>
<evidence type="ECO:0000313" key="4">
    <source>
        <dbReference type="Proteomes" id="UP000256862"/>
    </source>
</evidence>
<dbReference type="AlphaFoldDB" id="A0A976GBP5"/>
<accession>A0A976GBP5</accession>
<dbReference type="EMBL" id="OGUS01000131">
    <property type="protein sequence ID" value="SPC17387.1"/>
    <property type="molecule type" value="Genomic_DNA"/>
</dbReference>
<sequence length="63" mass="7258">MTLSELFNEMCKVAPAAVVGSIQWLTGMLPSLLLWVTFIYTSLQLYVFVRDKVRRRVKPDPEV</sequence>
<dbReference type="EMBL" id="CP069812">
    <property type="protein sequence ID" value="QRQ95416.1"/>
    <property type="molecule type" value="Genomic_DNA"/>
</dbReference>
<dbReference type="Proteomes" id="UP000623307">
    <property type="component" value="Chromosome 2"/>
</dbReference>
<keyword evidence="1" id="KW-1133">Transmembrane helix</keyword>
<keyword evidence="5" id="KW-1185">Reference proteome</keyword>
<evidence type="ECO:0000313" key="3">
    <source>
        <dbReference type="EMBL" id="SPC17387.1"/>
    </source>
</evidence>
<name>A0A976GBP5_9BURK</name>
<dbReference type="RefSeq" id="WP_063238562.1">
    <property type="nucleotide sequence ID" value="NZ_CP069810.1"/>
</dbReference>
<evidence type="ECO:0000256" key="1">
    <source>
        <dbReference type="SAM" id="Phobius"/>
    </source>
</evidence>
<keyword evidence="1" id="KW-0812">Transmembrane</keyword>
<evidence type="ECO:0000313" key="2">
    <source>
        <dbReference type="EMBL" id="QRQ95416.1"/>
    </source>
</evidence>
<dbReference type="GeneID" id="303491516"/>
<reference evidence="2 5" key="2">
    <citation type="submission" date="2021-02" db="EMBL/GenBank/DDBJ databases">
        <title>Complete Genome Sequence of Cupriavidus oxalaticus Strain Ox1, a Soil Oxalate-Degrading Species.</title>
        <authorList>
            <person name="Palmieri F."/>
            <person name="Udriet P."/>
            <person name="Deuasquier M."/>
            <person name="Beaudoing E."/>
            <person name="Johnson S.L."/>
            <person name="Davenport K.W."/>
            <person name="Chain P.S."/>
            <person name="Bindschedler S."/>
            <person name="Junier P."/>
        </authorList>
    </citation>
    <scope>NUCLEOTIDE SEQUENCE [LARGE SCALE GENOMIC DNA]</scope>
    <source>
        <strain evidence="2 5">Ox1</strain>
    </source>
</reference>
<feature type="transmembrane region" description="Helical" evidence="1">
    <location>
        <begin position="32"/>
        <end position="49"/>
    </location>
</feature>